<dbReference type="InterPro" id="IPR046600">
    <property type="entry name" value="DUF6659"/>
</dbReference>
<reference evidence="2" key="1">
    <citation type="submission" date="2017-03" db="EMBL/GenBank/DDBJ databases">
        <authorList>
            <person name="Herbold C."/>
        </authorList>
    </citation>
    <scope>NUCLEOTIDE SEQUENCE [LARGE SCALE GENOMIC DNA]</scope>
</reference>
<keyword evidence="2" id="KW-1185">Reference proteome</keyword>
<evidence type="ECO:0000313" key="2">
    <source>
        <dbReference type="Proteomes" id="UP000230607"/>
    </source>
</evidence>
<accession>A0A2H1FBY5</accession>
<dbReference type="EMBL" id="LT841358">
    <property type="protein sequence ID" value="SMH70271.1"/>
    <property type="molecule type" value="Genomic_DNA"/>
</dbReference>
<evidence type="ECO:0000313" key="1">
    <source>
        <dbReference type="EMBL" id="SMH70271.1"/>
    </source>
</evidence>
<dbReference type="AlphaFoldDB" id="A0A2H1FBY5"/>
<evidence type="ECO:0008006" key="3">
    <source>
        <dbReference type="Google" id="ProtNLM"/>
    </source>
</evidence>
<organism evidence="1 2">
    <name type="scientific">Candidatus Nitrosotalea okcheonensis</name>
    <dbReference type="NCBI Taxonomy" id="1903276"/>
    <lineage>
        <taxon>Archaea</taxon>
        <taxon>Nitrososphaerota</taxon>
        <taxon>Nitrososphaeria</taxon>
        <taxon>Nitrosotaleales</taxon>
        <taxon>Nitrosotaleaceae</taxon>
        <taxon>Nitrosotalea</taxon>
    </lineage>
</organism>
<dbReference type="RefSeq" id="WP_157926442.1">
    <property type="nucleotide sequence ID" value="NZ_LT841358.1"/>
</dbReference>
<dbReference type="Pfam" id="PF20364">
    <property type="entry name" value="DUF6659"/>
    <property type="match status" value="1"/>
</dbReference>
<dbReference type="Proteomes" id="UP000230607">
    <property type="component" value="Chromosome 1"/>
</dbReference>
<proteinExistence type="predicted"/>
<dbReference type="OrthoDB" id="10049at2157"/>
<name>A0A2H1FBY5_9ARCH</name>
<sequence>MSIIHDNYFEFDILCNDIANLDNDVEFVAVLNHKGRVIETKARENGIDKILTMQKKEMFFMQCVLQISMNRDHDDEFGKVKSSILERERSTTLLFEFFNYVILVVSRPGLNPIQLKNSIMEKMNNIKKADLVC</sequence>
<gene>
    <name evidence="1" type="ORF">NCS_10078</name>
</gene>
<protein>
    <recommendedName>
        <fullName evidence="3">Roadblock/LAMTOR2 domain-containing protein</fullName>
    </recommendedName>
</protein>